<reference evidence="2 3" key="1">
    <citation type="submission" date="2015-11" db="EMBL/GenBank/DDBJ databases">
        <authorList>
            <person name="Lee I.Y."/>
            <person name="Guerrero C.A."/>
            <person name="Bowman C.A."/>
            <person name="Russell D.A."/>
            <person name="Pope W.H."/>
            <person name="Jacobs-Sera D."/>
            <person name="Hendrix R.W."/>
            <person name="Hatfull G.F."/>
        </authorList>
    </citation>
    <scope>NUCLEOTIDE SEQUENCE [LARGE SCALE GENOMIC DNA]</scope>
</reference>
<evidence type="ECO:0000313" key="2">
    <source>
        <dbReference type="EMBL" id="ALY10293.1"/>
    </source>
</evidence>
<feature type="transmembrane region" description="Helical" evidence="1">
    <location>
        <begin position="13"/>
        <end position="33"/>
    </location>
</feature>
<evidence type="ECO:0000313" key="3">
    <source>
        <dbReference type="Proteomes" id="UP000226440"/>
    </source>
</evidence>
<dbReference type="Proteomes" id="UP000226440">
    <property type="component" value="Genome"/>
</dbReference>
<keyword evidence="1" id="KW-1133">Transmembrane helix</keyword>
<keyword evidence="1" id="KW-0472">Membrane</keyword>
<dbReference type="EMBL" id="KU160665">
    <property type="protein sequence ID" value="ALY10293.1"/>
    <property type="molecule type" value="Genomic_DNA"/>
</dbReference>
<proteinExistence type="predicted"/>
<protein>
    <submittedName>
        <fullName evidence="2">Uncharacterized protein</fullName>
    </submittedName>
</protein>
<dbReference type="KEGG" id="vg:40077582"/>
<organism evidence="2 3">
    <name type="scientific">Arthrobacter phage Sonny</name>
    <dbReference type="NCBI Taxonomy" id="1772315"/>
    <lineage>
        <taxon>Viruses</taxon>
        <taxon>Duplodnaviria</taxon>
        <taxon>Heunggongvirae</taxon>
        <taxon>Uroviricota</taxon>
        <taxon>Caudoviricetes</taxon>
        <taxon>Berryhillviridae</taxon>
        <taxon>Marthavirus</taxon>
        <taxon>Marthavirus shade</taxon>
    </lineage>
</organism>
<evidence type="ECO:0000256" key="1">
    <source>
        <dbReference type="SAM" id="Phobius"/>
    </source>
</evidence>
<name>A0A0U4JE13_9CAUD</name>
<gene>
    <name evidence="2" type="primary">25</name>
    <name evidence="2" type="ORF">SONNY_25</name>
</gene>
<sequence length="96" mass="10738">MFSDLPAWVGDQLTPWTLLLFLALGFFTGRVIVPRYYYNEIVKDRDQWRTTAQKLTGSVGTIAETLPEVLEGTKTVDKIMTVVKRKADAEIGSGDS</sequence>
<dbReference type="RefSeq" id="YP_009601735.1">
    <property type="nucleotide sequence ID" value="NC_041933.1"/>
</dbReference>
<dbReference type="GeneID" id="40077582"/>
<accession>A0A0U4JE13</accession>
<keyword evidence="1" id="KW-0812">Transmembrane</keyword>